<gene>
    <name evidence="1" type="ORF">M5X12_18970</name>
</gene>
<evidence type="ECO:0000313" key="2">
    <source>
        <dbReference type="Proteomes" id="UP001527181"/>
    </source>
</evidence>
<protein>
    <recommendedName>
        <fullName evidence="3">Phage protein</fullName>
    </recommendedName>
</protein>
<evidence type="ECO:0008006" key="3">
    <source>
        <dbReference type="Google" id="ProtNLM"/>
    </source>
</evidence>
<sequence length="133" mass="15630">MKRTREQRIDIVNEIIREIASRGRCFLHSSSKERTSYFVWDGRKLWYIDYYTGVPLHMQKGSSHKTTKHQYYFTSGGTMWGLVNDFKDFIFGDDDANHNNGYGGLYCPHWGYPEEDMKAIRKLATELGYLKGE</sequence>
<proteinExistence type="predicted"/>
<organism evidence="1 2">
    <name type="scientific">Paenibacillus alvei</name>
    <name type="common">Bacillus alvei</name>
    <dbReference type="NCBI Taxonomy" id="44250"/>
    <lineage>
        <taxon>Bacteria</taxon>
        <taxon>Bacillati</taxon>
        <taxon>Bacillota</taxon>
        <taxon>Bacilli</taxon>
        <taxon>Bacillales</taxon>
        <taxon>Paenibacillaceae</taxon>
        <taxon>Paenibacillus</taxon>
    </lineage>
</organism>
<name>A0ABT4H107_PAEAL</name>
<dbReference type="Proteomes" id="UP001527181">
    <property type="component" value="Unassembled WGS sequence"/>
</dbReference>
<dbReference type="EMBL" id="JAMDNP010000039">
    <property type="protein sequence ID" value="MCY9762620.1"/>
    <property type="molecule type" value="Genomic_DNA"/>
</dbReference>
<keyword evidence="2" id="KW-1185">Reference proteome</keyword>
<reference evidence="1 2" key="1">
    <citation type="submission" date="2022-05" db="EMBL/GenBank/DDBJ databases">
        <title>Genome Sequencing of Bee-Associated Microbes.</title>
        <authorList>
            <person name="Dunlap C."/>
        </authorList>
    </citation>
    <scope>NUCLEOTIDE SEQUENCE [LARGE SCALE GENOMIC DNA]</scope>
    <source>
        <strain evidence="1 2">NRRL B-04010</strain>
    </source>
</reference>
<comment type="caution">
    <text evidence="1">The sequence shown here is derived from an EMBL/GenBank/DDBJ whole genome shotgun (WGS) entry which is preliminary data.</text>
</comment>
<accession>A0ABT4H107</accession>
<dbReference type="RefSeq" id="WP_005552107.1">
    <property type="nucleotide sequence ID" value="NZ_JAMDNP010000039.1"/>
</dbReference>
<evidence type="ECO:0000313" key="1">
    <source>
        <dbReference type="EMBL" id="MCY9762620.1"/>
    </source>
</evidence>